<feature type="domain" description="Integrase zinc-binding" evidence="1">
    <location>
        <begin position="122"/>
        <end position="179"/>
    </location>
</feature>
<name>A0A6P5MS63_ARADU</name>
<keyword evidence="2" id="KW-1185">Reference proteome</keyword>
<evidence type="ECO:0000313" key="2">
    <source>
        <dbReference type="Proteomes" id="UP000515211"/>
    </source>
</evidence>
<dbReference type="RefSeq" id="XP_020987629.1">
    <property type="nucleotide sequence ID" value="XM_021131970.1"/>
</dbReference>
<dbReference type="PANTHER" id="PTHR37984:SF5">
    <property type="entry name" value="PROTEIN NYNRIN-LIKE"/>
    <property type="match status" value="1"/>
</dbReference>
<reference evidence="2" key="1">
    <citation type="journal article" date="2016" name="Nat. Genet.">
        <title>The genome sequences of Arachis duranensis and Arachis ipaensis, the diploid ancestors of cultivated peanut.</title>
        <authorList>
            <person name="Bertioli D.J."/>
            <person name="Cannon S.B."/>
            <person name="Froenicke L."/>
            <person name="Huang G."/>
            <person name="Farmer A.D."/>
            <person name="Cannon E.K."/>
            <person name="Liu X."/>
            <person name="Gao D."/>
            <person name="Clevenger J."/>
            <person name="Dash S."/>
            <person name="Ren L."/>
            <person name="Moretzsohn M.C."/>
            <person name="Shirasawa K."/>
            <person name="Huang W."/>
            <person name="Vidigal B."/>
            <person name="Abernathy B."/>
            <person name="Chu Y."/>
            <person name="Niederhuth C.E."/>
            <person name="Umale P."/>
            <person name="Araujo A.C."/>
            <person name="Kozik A."/>
            <person name="Kim K.D."/>
            <person name="Burow M.D."/>
            <person name="Varshney R.K."/>
            <person name="Wang X."/>
            <person name="Zhang X."/>
            <person name="Barkley N."/>
            <person name="Guimaraes P.M."/>
            <person name="Isobe S."/>
            <person name="Guo B."/>
            <person name="Liao B."/>
            <person name="Stalker H.T."/>
            <person name="Schmitz R.J."/>
            <person name="Scheffler B.E."/>
            <person name="Leal-Bertioli S.C."/>
            <person name="Xun X."/>
            <person name="Jackson S.A."/>
            <person name="Michelmore R."/>
            <person name="Ozias-Akins P."/>
        </authorList>
    </citation>
    <scope>NUCLEOTIDE SEQUENCE [LARGE SCALE GENOMIC DNA]</scope>
    <source>
        <strain evidence="2">cv. V14167</strain>
    </source>
</reference>
<evidence type="ECO:0000259" key="1">
    <source>
        <dbReference type="Pfam" id="PF17921"/>
    </source>
</evidence>
<dbReference type="Proteomes" id="UP000515211">
    <property type="component" value="Chromosome 9"/>
</dbReference>
<dbReference type="KEGG" id="adu:110275739"/>
<organism evidence="2 3">
    <name type="scientific">Arachis duranensis</name>
    <name type="common">Wild peanut</name>
    <dbReference type="NCBI Taxonomy" id="130453"/>
    <lineage>
        <taxon>Eukaryota</taxon>
        <taxon>Viridiplantae</taxon>
        <taxon>Streptophyta</taxon>
        <taxon>Embryophyta</taxon>
        <taxon>Tracheophyta</taxon>
        <taxon>Spermatophyta</taxon>
        <taxon>Magnoliopsida</taxon>
        <taxon>eudicotyledons</taxon>
        <taxon>Gunneridae</taxon>
        <taxon>Pentapetalae</taxon>
        <taxon>rosids</taxon>
        <taxon>fabids</taxon>
        <taxon>Fabales</taxon>
        <taxon>Fabaceae</taxon>
        <taxon>Papilionoideae</taxon>
        <taxon>50 kb inversion clade</taxon>
        <taxon>dalbergioids sensu lato</taxon>
        <taxon>Dalbergieae</taxon>
        <taxon>Pterocarpus clade</taxon>
        <taxon>Arachis</taxon>
    </lineage>
</organism>
<accession>A0A6P5MS63</accession>
<protein>
    <submittedName>
        <fullName evidence="3">Uncharacterized protein LOC110275739</fullName>
    </submittedName>
</protein>
<dbReference type="Gene3D" id="1.10.340.70">
    <property type="match status" value="1"/>
</dbReference>
<dbReference type="InterPro" id="IPR050951">
    <property type="entry name" value="Retrovirus_Pol_polyprotein"/>
</dbReference>
<proteinExistence type="predicted"/>
<dbReference type="AlphaFoldDB" id="A0A6P5MS63"/>
<evidence type="ECO:0000313" key="3">
    <source>
        <dbReference type="RefSeq" id="XP_020987629.1"/>
    </source>
</evidence>
<dbReference type="GeneID" id="110275739"/>
<dbReference type="PANTHER" id="PTHR37984">
    <property type="entry name" value="PROTEIN CBG26694"/>
    <property type="match status" value="1"/>
</dbReference>
<dbReference type="InterPro" id="IPR041588">
    <property type="entry name" value="Integrase_H2C2"/>
</dbReference>
<reference evidence="3" key="2">
    <citation type="submission" date="2025-08" db="UniProtKB">
        <authorList>
            <consortium name="RefSeq"/>
        </authorList>
    </citation>
    <scope>IDENTIFICATION</scope>
    <source>
        <tissue evidence="3">Whole plant</tissue>
    </source>
</reference>
<dbReference type="Pfam" id="PF17921">
    <property type="entry name" value="Integrase_H2C2"/>
    <property type="match status" value="1"/>
</dbReference>
<gene>
    <name evidence="3" type="primary">LOC110275739</name>
</gene>
<sequence length="195" mass="22748">MELLRNYDCSILYYPSKANAVANALNRKSICSLNHIALLRRPLVQEIHKLEFESVYFKVEGSGPLLAYIRSQSSLIEQIKSAQSDNPKLRKLMEDVHNGKNLDFSLDQDILRCGNRLCVPNNNDLKKAIIEEVHNSKYTIHPSTNKMYQDLKQLFWWEDMKKDVSTFVSHCLTCQQVKAEYQRPIWLLQHIEIPE</sequence>